<dbReference type="InterPro" id="IPR013655">
    <property type="entry name" value="PAS_fold_3"/>
</dbReference>
<feature type="transmembrane region" description="Helical" evidence="11">
    <location>
        <begin position="79"/>
        <end position="107"/>
    </location>
</feature>
<evidence type="ECO:0000256" key="7">
    <source>
        <dbReference type="ARBA" id="ARBA00022840"/>
    </source>
</evidence>
<dbReference type="SMART" id="SM00086">
    <property type="entry name" value="PAC"/>
    <property type="match status" value="1"/>
</dbReference>
<sequence>MSSPPCLVSGCRGTVEAMSGGPSTGNVDRTDVEHRMSIRRPALRAPRYAYPIAVAAVLTALVARAVVQPGLPFITFYPAVILTAYFCGLGPAIVSALLSGLAAWHFVLPSNLPATGGSSAAVALGLYGAVVGINLILIDRVQRAAAANAALAKTERRLRLELQRETELRVANEQLAEKTLLLDLALQAADAGTWRYCVRTGRAQLSERMARHNGFGDRAIEIDVERDWRPRVHPEDADRTLFDLQAAIAARTKFVTDFRVLLPNGGVRWIAGLGQVETDSAGIATEVVGLSLDITARKEAEAKIAHMACHDPLTGLANRALFDTRLQEEFARIRRRGAAFALFCLDLDRFKAVNDTHGHLIGDELLRIVADRFRTAIRLEDTLARIGGDEFVIIQTEADQPDSAAVLAERLIAAVQRPLDIDGRRLSVGLSIGIALAPACGADPLSLYNSADRALYSAKAQGRNTFRFAG</sequence>
<feature type="transmembrane region" description="Helical" evidence="11">
    <location>
        <begin position="119"/>
        <end position="138"/>
    </location>
</feature>
<dbReference type="InterPro" id="IPR038318">
    <property type="entry name" value="KdpD_sf"/>
</dbReference>
<feature type="transmembrane region" description="Helical" evidence="11">
    <location>
        <begin position="48"/>
        <end position="67"/>
    </location>
</feature>
<evidence type="ECO:0000259" key="12">
    <source>
        <dbReference type="PROSITE" id="PS50113"/>
    </source>
</evidence>
<dbReference type="Gene3D" id="2.10.70.100">
    <property type="match status" value="1"/>
</dbReference>
<reference evidence="14 15" key="1">
    <citation type="journal article" date="2012" name="Genet. Mol. Biol.">
        <title>Analysis of 16S rRNA and mxaF genes revealing insights into Methylobacterium niche-specific plant association.</title>
        <authorList>
            <person name="Dourado M.N."/>
            <person name="Andreote F.D."/>
            <person name="Dini-Andreote F."/>
            <person name="Conti R."/>
            <person name="Araujo J.M."/>
            <person name="Araujo W.L."/>
        </authorList>
    </citation>
    <scope>NUCLEOTIDE SEQUENCE [LARGE SCALE GENOMIC DNA]</scope>
    <source>
        <strain evidence="14 15">SR1.6/6</strain>
    </source>
</reference>
<accession>A0A6B9FKX4</accession>
<dbReference type="InterPro" id="IPR035965">
    <property type="entry name" value="PAS-like_dom_sf"/>
</dbReference>
<dbReference type="Gene3D" id="1.20.120.620">
    <property type="entry name" value="Backbone structure of the membrane domain of e. Coli histidine kinase receptor kdpd"/>
    <property type="match status" value="1"/>
</dbReference>
<keyword evidence="6" id="KW-0418">Kinase</keyword>
<keyword evidence="8 11" id="KW-1133">Transmembrane helix</keyword>
<dbReference type="InterPro" id="IPR000700">
    <property type="entry name" value="PAS-assoc_C"/>
</dbReference>
<evidence type="ECO:0000313" key="15">
    <source>
        <dbReference type="Proteomes" id="UP000012488"/>
    </source>
</evidence>
<evidence type="ECO:0000256" key="11">
    <source>
        <dbReference type="SAM" id="Phobius"/>
    </source>
</evidence>
<dbReference type="GO" id="GO:0003824">
    <property type="term" value="F:catalytic activity"/>
    <property type="evidence" value="ECO:0007669"/>
    <property type="project" value="UniProtKB-ARBA"/>
</dbReference>
<dbReference type="Pfam" id="PF00990">
    <property type="entry name" value="GGDEF"/>
    <property type="match status" value="1"/>
</dbReference>
<evidence type="ECO:0000256" key="1">
    <source>
        <dbReference type="ARBA" id="ARBA00004141"/>
    </source>
</evidence>
<feature type="domain" description="GGDEF" evidence="13">
    <location>
        <begin position="338"/>
        <end position="470"/>
    </location>
</feature>
<dbReference type="CDD" id="cd00130">
    <property type="entry name" value="PAS"/>
    <property type="match status" value="1"/>
</dbReference>
<keyword evidence="9" id="KW-0902">Two-component regulatory system</keyword>
<dbReference type="PANTHER" id="PTHR44757">
    <property type="entry name" value="DIGUANYLATE CYCLASE DGCP"/>
    <property type="match status" value="1"/>
</dbReference>
<dbReference type="PROSITE" id="PS50887">
    <property type="entry name" value="GGDEF"/>
    <property type="match status" value="1"/>
</dbReference>
<dbReference type="InterPro" id="IPR025201">
    <property type="entry name" value="KdpD_TM"/>
</dbReference>
<keyword evidence="10 11" id="KW-0472">Membrane</keyword>
<dbReference type="InterPro" id="IPR043128">
    <property type="entry name" value="Rev_trsase/Diguanyl_cyclase"/>
</dbReference>
<keyword evidence="3" id="KW-0808">Transferase</keyword>
<keyword evidence="2" id="KW-0597">Phosphoprotein</keyword>
<dbReference type="CDD" id="cd01949">
    <property type="entry name" value="GGDEF"/>
    <property type="match status" value="1"/>
</dbReference>
<dbReference type="Proteomes" id="UP000012488">
    <property type="component" value="Chromosome"/>
</dbReference>
<evidence type="ECO:0000256" key="6">
    <source>
        <dbReference type="ARBA" id="ARBA00022777"/>
    </source>
</evidence>
<keyword evidence="4 11" id="KW-0812">Transmembrane</keyword>
<protein>
    <submittedName>
        <fullName evidence="14">Diguanylate cyclase</fullName>
    </submittedName>
</protein>
<evidence type="ECO:0000259" key="13">
    <source>
        <dbReference type="PROSITE" id="PS50887"/>
    </source>
</evidence>
<dbReference type="SUPFAM" id="SSF55073">
    <property type="entry name" value="Nucleotide cyclase"/>
    <property type="match status" value="1"/>
</dbReference>
<dbReference type="Pfam" id="PF13493">
    <property type="entry name" value="DUF4118"/>
    <property type="match status" value="1"/>
</dbReference>
<feature type="domain" description="PAC" evidence="12">
    <location>
        <begin position="254"/>
        <end position="306"/>
    </location>
</feature>
<dbReference type="InterPro" id="IPR001610">
    <property type="entry name" value="PAC"/>
</dbReference>
<evidence type="ECO:0000256" key="5">
    <source>
        <dbReference type="ARBA" id="ARBA00022741"/>
    </source>
</evidence>
<dbReference type="EMBL" id="CP043538">
    <property type="protein sequence ID" value="QGY02662.1"/>
    <property type="molecule type" value="Genomic_DNA"/>
</dbReference>
<dbReference type="KEGG" id="mmes:MMSR116_12820"/>
<evidence type="ECO:0000256" key="10">
    <source>
        <dbReference type="ARBA" id="ARBA00023136"/>
    </source>
</evidence>
<reference evidence="14 15" key="2">
    <citation type="journal article" date="2013" name="Genome Announc.">
        <title>Draft Genome Sequence of Methylobacterium mesophilicum Strain SR1.6/6, Isolated from Citrus sinensis.</title>
        <authorList>
            <person name="Marinho Almeida D."/>
            <person name="Dini-Andreote F."/>
            <person name="Camargo Neves A.A."/>
            <person name="Juca Ramos R.T."/>
            <person name="Andreote F.D."/>
            <person name="Carneiro A.R."/>
            <person name="Oliveira de Souza Lima A."/>
            <person name="Caracciolo Gomes de Sa P.H."/>
            <person name="Ribeiro Barbosa M.S."/>
            <person name="Araujo W.L."/>
            <person name="Silva A."/>
        </authorList>
    </citation>
    <scope>NUCLEOTIDE SEQUENCE [LARGE SCALE GENOMIC DNA]</scope>
    <source>
        <strain evidence="14 15">SR1.6/6</strain>
    </source>
</reference>
<dbReference type="NCBIfam" id="TIGR00254">
    <property type="entry name" value="GGDEF"/>
    <property type="match status" value="1"/>
</dbReference>
<gene>
    <name evidence="14" type="ORF">MMSR116_12820</name>
</gene>
<evidence type="ECO:0000256" key="4">
    <source>
        <dbReference type="ARBA" id="ARBA00022692"/>
    </source>
</evidence>
<dbReference type="InterPro" id="IPR029787">
    <property type="entry name" value="Nucleotide_cyclase"/>
</dbReference>
<evidence type="ECO:0000313" key="14">
    <source>
        <dbReference type="EMBL" id="QGY02662.1"/>
    </source>
</evidence>
<dbReference type="PANTHER" id="PTHR44757:SF2">
    <property type="entry name" value="BIOFILM ARCHITECTURE MAINTENANCE PROTEIN MBAA"/>
    <property type="match status" value="1"/>
</dbReference>
<dbReference type="Gene3D" id="3.30.70.270">
    <property type="match status" value="1"/>
</dbReference>
<dbReference type="InterPro" id="IPR000014">
    <property type="entry name" value="PAS"/>
</dbReference>
<dbReference type="InterPro" id="IPR000160">
    <property type="entry name" value="GGDEF_dom"/>
</dbReference>
<dbReference type="PROSITE" id="PS50113">
    <property type="entry name" value="PAC"/>
    <property type="match status" value="1"/>
</dbReference>
<keyword evidence="7" id="KW-0067">ATP-binding</keyword>
<evidence type="ECO:0000256" key="8">
    <source>
        <dbReference type="ARBA" id="ARBA00022989"/>
    </source>
</evidence>
<comment type="subcellular location">
    <subcellularLocation>
        <location evidence="1">Membrane</location>
        <topology evidence="1">Multi-pass membrane protein</topology>
    </subcellularLocation>
</comment>
<evidence type="ECO:0000256" key="3">
    <source>
        <dbReference type="ARBA" id="ARBA00022679"/>
    </source>
</evidence>
<dbReference type="SUPFAM" id="SSF55785">
    <property type="entry name" value="PYP-like sensor domain (PAS domain)"/>
    <property type="match status" value="1"/>
</dbReference>
<keyword evidence="5" id="KW-0547">Nucleotide-binding</keyword>
<organism evidence="14 15">
    <name type="scientific">Methylobacterium mesophilicum SR1.6/6</name>
    <dbReference type="NCBI Taxonomy" id="908290"/>
    <lineage>
        <taxon>Bacteria</taxon>
        <taxon>Pseudomonadati</taxon>
        <taxon>Pseudomonadota</taxon>
        <taxon>Alphaproteobacteria</taxon>
        <taxon>Hyphomicrobiales</taxon>
        <taxon>Methylobacteriaceae</taxon>
        <taxon>Methylobacterium</taxon>
    </lineage>
</organism>
<dbReference type="AlphaFoldDB" id="A0A6B9FKX4"/>
<dbReference type="InterPro" id="IPR052155">
    <property type="entry name" value="Biofilm_reg_signaling"/>
</dbReference>
<proteinExistence type="predicted"/>
<dbReference type="Pfam" id="PF08447">
    <property type="entry name" value="PAS_3"/>
    <property type="match status" value="1"/>
</dbReference>
<name>A0A6B9FKX4_9HYPH</name>
<dbReference type="FunFam" id="3.30.70.270:FF:000001">
    <property type="entry name" value="Diguanylate cyclase domain protein"/>
    <property type="match status" value="1"/>
</dbReference>
<dbReference type="SMART" id="SM00267">
    <property type="entry name" value="GGDEF"/>
    <property type="match status" value="1"/>
</dbReference>
<evidence type="ECO:0000256" key="2">
    <source>
        <dbReference type="ARBA" id="ARBA00022553"/>
    </source>
</evidence>
<evidence type="ECO:0000256" key="9">
    <source>
        <dbReference type="ARBA" id="ARBA00023012"/>
    </source>
</evidence>
<dbReference type="Gene3D" id="3.30.450.20">
    <property type="entry name" value="PAS domain"/>
    <property type="match status" value="1"/>
</dbReference>